<sequence>MDGPSTAIAPMVKQAMMVNAANWHMNMTKKINTCDNAITVEADDTVMHPSHILYRFSSFTTVPIGVDENAVVVVTGGGALEDISRMQNAVQELE</sequence>
<organism evidence="1 2">
    <name type="scientific">Romanomermis culicivorax</name>
    <name type="common">Nematode worm</name>
    <dbReference type="NCBI Taxonomy" id="13658"/>
    <lineage>
        <taxon>Eukaryota</taxon>
        <taxon>Metazoa</taxon>
        <taxon>Ecdysozoa</taxon>
        <taxon>Nematoda</taxon>
        <taxon>Enoplea</taxon>
        <taxon>Dorylaimia</taxon>
        <taxon>Mermithida</taxon>
        <taxon>Mermithoidea</taxon>
        <taxon>Mermithidae</taxon>
        <taxon>Romanomermis</taxon>
    </lineage>
</organism>
<protein>
    <submittedName>
        <fullName evidence="2">Uncharacterized protein</fullName>
    </submittedName>
</protein>
<dbReference type="Proteomes" id="UP000887565">
    <property type="component" value="Unplaced"/>
</dbReference>
<proteinExistence type="predicted"/>
<name>A0A915KZT3_ROMCU</name>
<evidence type="ECO:0000313" key="2">
    <source>
        <dbReference type="WBParaSite" id="nRc.2.0.1.t43954-RA"/>
    </source>
</evidence>
<dbReference type="AlphaFoldDB" id="A0A915KZT3"/>
<dbReference type="WBParaSite" id="nRc.2.0.1.t43954-RA">
    <property type="protein sequence ID" value="nRc.2.0.1.t43954-RA"/>
    <property type="gene ID" value="nRc.2.0.1.g43954"/>
</dbReference>
<evidence type="ECO:0000313" key="1">
    <source>
        <dbReference type="Proteomes" id="UP000887565"/>
    </source>
</evidence>
<reference evidence="2" key="1">
    <citation type="submission" date="2022-11" db="UniProtKB">
        <authorList>
            <consortium name="WormBaseParasite"/>
        </authorList>
    </citation>
    <scope>IDENTIFICATION</scope>
</reference>
<keyword evidence="1" id="KW-1185">Reference proteome</keyword>
<accession>A0A915KZT3</accession>